<proteinExistence type="predicted"/>
<feature type="signal peptide" evidence="1">
    <location>
        <begin position="1"/>
        <end position="26"/>
    </location>
</feature>
<evidence type="ECO:0000313" key="8">
    <source>
        <dbReference type="EMBL" id="TWU40405.1"/>
    </source>
</evidence>
<evidence type="ECO:0000259" key="3">
    <source>
        <dbReference type="Pfam" id="PF07626"/>
    </source>
</evidence>
<dbReference type="InterPro" id="IPR013042">
    <property type="entry name" value="DUF1592"/>
</dbReference>
<name>A0A5C6DVN3_9BACT</name>
<sequence precursor="true">MREMASPYLSSPPVCFVALLAASLLALPPSQSRGEDALSRDHYGEQVVPFLNSYCIDCHSGDSAEGGVALDLLIDSPNVQRDYELWEKIIRLVEEHQMPPADELQPTADEIVNVTAAIETELATFDCTVARHPGRVTIRRLNKAEYDNTVRDLTGLDLHLADGFPSDDVGNGFDNIADVLTIPPILLEKYLDAAVTIASQLSENEDAKKRAFPHEPANPEQRVEVARRNARQFAQRAYRRPLSQEEDDRLFQIMRDAYESGSPLDEVFETVVTAVLVNPNFLFRVEQDPDVEDLDGIRELSGYELASRLSYFLWSSMPDQRLFDLAASGELRNQETLRSEVDRMLADPKSRALVDNFAGQWLQLRDVARLNPDPDLFPEFDGELRSAMRRETEILFETIVKEDRSVLEFLEADYTFVNQRLARHYGISNVSGDQFQRVTLPDRRRGVLTHASILMLTSNPTRTSPVKRGKWILDNILDEPPPPPPPNVPELEAGDETLGSLREKMEQHRANEACAVCHRKMDALGFGLENFNAIGGWRDLDGRYTIDASGELPGGKSFAGASELIGILAAEKRDAFCRCLAGKLLTYALGRGLDSYDRCVVKDAVKTLAENDYRFSSLVAAIVSSDPFTLREARSEP</sequence>
<evidence type="ECO:0000259" key="7">
    <source>
        <dbReference type="Pfam" id="PF07637"/>
    </source>
</evidence>
<evidence type="ECO:0000259" key="6">
    <source>
        <dbReference type="Pfam" id="PF07635"/>
    </source>
</evidence>
<dbReference type="InterPro" id="IPR013039">
    <property type="entry name" value="DUF1588"/>
</dbReference>
<feature type="domain" description="DUF1592" evidence="5">
    <location>
        <begin position="300"/>
        <end position="427"/>
    </location>
</feature>
<keyword evidence="9" id="KW-1185">Reference proteome</keyword>
<dbReference type="Pfam" id="PF07637">
    <property type="entry name" value="PSD5"/>
    <property type="match status" value="1"/>
</dbReference>
<reference evidence="8 9" key="1">
    <citation type="submission" date="2019-02" db="EMBL/GenBank/DDBJ databases">
        <title>Deep-cultivation of Planctomycetes and their phenomic and genomic characterization uncovers novel biology.</title>
        <authorList>
            <person name="Wiegand S."/>
            <person name="Jogler M."/>
            <person name="Boedeker C."/>
            <person name="Pinto D."/>
            <person name="Vollmers J."/>
            <person name="Rivas-Marin E."/>
            <person name="Kohn T."/>
            <person name="Peeters S.H."/>
            <person name="Heuer A."/>
            <person name="Rast P."/>
            <person name="Oberbeckmann S."/>
            <person name="Bunk B."/>
            <person name="Jeske O."/>
            <person name="Meyerdierks A."/>
            <person name="Storesund J.E."/>
            <person name="Kallscheuer N."/>
            <person name="Luecker S."/>
            <person name="Lage O.M."/>
            <person name="Pohl T."/>
            <person name="Merkel B.J."/>
            <person name="Hornburger P."/>
            <person name="Mueller R.-W."/>
            <person name="Bruemmer F."/>
            <person name="Labrenz M."/>
            <person name="Spormann A.M."/>
            <person name="Op Den Camp H."/>
            <person name="Overmann J."/>
            <person name="Amann R."/>
            <person name="Jetten M.S.M."/>
            <person name="Mascher T."/>
            <person name="Medema M.H."/>
            <person name="Devos D.P."/>
            <person name="Kaster A.-K."/>
            <person name="Ovreas L."/>
            <person name="Rohde M."/>
            <person name="Galperin M.Y."/>
            <person name="Jogler C."/>
        </authorList>
    </citation>
    <scope>NUCLEOTIDE SEQUENCE [LARGE SCALE GENOMIC DNA]</scope>
    <source>
        <strain evidence="8 9">Poly41</strain>
    </source>
</reference>
<dbReference type="InterPro" id="IPR013036">
    <property type="entry name" value="DUF1587"/>
</dbReference>
<feature type="domain" description="DUF1585" evidence="2">
    <location>
        <begin position="555"/>
        <end position="628"/>
    </location>
</feature>
<feature type="domain" description="DUF1595" evidence="7">
    <location>
        <begin position="226"/>
        <end position="286"/>
    </location>
</feature>
<feature type="domain" description="Cytochrome C Planctomycete-type" evidence="6">
    <location>
        <begin position="55"/>
        <end position="102"/>
    </location>
</feature>
<feature type="chain" id="PRO_5023118042" evidence="1">
    <location>
        <begin position="27"/>
        <end position="637"/>
    </location>
</feature>
<dbReference type="EMBL" id="SJPV01000002">
    <property type="protein sequence ID" value="TWU40405.1"/>
    <property type="molecule type" value="Genomic_DNA"/>
</dbReference>
<organism evidence="8 9">
    <name type="scientific">Novipirellula artificiosorum</name>
    <dbReference type="NCBI Taxonomy" id="2528016"/>
    <lineage>
        <taxon>Bacteria</taxon>
        <taxon>Pseudomonadati</taxon>
        <taxon>Planctomycetota</taxon>
        <taxon>Planctomycetia</taxon>
        <taxon>Pirellulales</taxon>
        <taxon>Pirellulaceae</taxon>
        <taxon>Novipirellula</taxon>
    </lineage>
</organism>
<dbReference type="Proteomes" id="UP000319143">
    <property type="component" value="Unassembled WGS sequence"/>
</dbReference>
<feature type="domain" description="DUF1587" evidence="3">
    <location>
        <begin position="139"/>
        <end position="200"/>
    </location>
</feature>
<protein>
    <submittedName>
        <fullName evidence="8">Planctomycete cytochrome C</fullName>
    </submittedName>
</protein>
<evidence type="ECO:0000259" key="4">
    <source>
        <dbReference type="Pfam" id="PF07627"/>
    </source>
</evidence>
<keyword evidence="1" id="KW-0732">Signal</keyword>
<evidence type="ECO:0000259" key="2">
    <source>
        <dbReference type="Pfam" id="PF07624"/>
    </source>
</evidence>
<dbReference type="Pfam" id="PF07624">
    <property type="entry name" value="PSD2"/>
    <property type="match status" value="1"/>
</dbReference>
<dbReference type="AlphaFoldDB" id="A0A5C6DVN3"/>
<comment type="caution">
    <text evidence="8">The sequence shown here is derived from an EMBL/GenBank/DDBJ whole genome shotgun (WGS) entry which is preliminary data.</text>
</comment>
<feature type="domain" description="DUF1588" evidence="4">
    <location>
        <begin position="444"/>
        <end position="539"/>
    </location>
</feature>
<evidence type="ECO:0000259" key="5">
    <source>
        <dbReference type="Pfam" id="PF07631"/>
    </source>
</evidence>
<dbReference type="InterPro" id="IPR011478">
    <property type="entry name" value="DUF1585"/>
</dbReference>
<gene>
    <name evidence="8" type="ORF">Poly41_12370</name>
</gene>
<dbReference type="Pfam" id="PF07626">
    <property type="entry name" value="PSD3"/>
    <property type="match status" value="1"/>
</dbReference>
<evidence type="ECO:0000313" key="9">
    <source>
        <dbReference type="Proteomes" id="UP000319143"/>
    </source>
</evidence>
<accession>A0A5C6DVN3</accession>
<dbReference type="InterPro" id="IPR011429">
    <property type="entry name" value="Cyt_c_Planctomycete-type"/>
</dbReference>
<dbReference type="InterPro" id="IPR013043">
    <property type="entry name" value="DUF1595"/>
</dbReference>
<dbReference type="Pfam" id="PF07631">
    <property type="entry name" value="PSD4"/>
    <property type="match status" value="1"/>
</dbReference>
<dbReference type="Pfam" id="PF07627">
    <property type="entry name" value="PSCyt3"/>
    <property type="match status" value="1"/>
</dbReference>
<dbReference type="OrthoDB" id="175242at2"/>
<dbReference type="Pfam" id="PF07635">
    <property type="entry name" value="PSCyt1"/>
    <property type="match status" value="1"/>
</dbReference>
<evidence type="ECO:0000256" key="1">
    <source>
        <dbReference type="SAM" id="SignalP"/>
    </source>
</evidence>